<dbReference type="Gene3D" id="3.40.50.12390">
    <property type="match status" value="2"/>
</dbReference>
<evidence type="ECO:0000256" key="5">
    <source>
        <dbReference type="ARBA" id="ARBA00022664"/>
    </source>
</evidence>
<comment type="function">
    <text evidence="13">Possesses 5'-&gt;3' exoribonuclease activity. Acts as an endogenous post-transcriptional gene silencing (PTGS) suppressor.</text>
</comment>
<dbReference type="PIRSF" id="PIRSF037239">
    <property type="entry name" value="Exonuclease_Xrn2"/>
    <property type="match status" value="1"/>
</dbReference>
<dbReference type="GO" id="GO:0005634">
    <property type="term" value="C:nucleus"/>
    <property type="evidence" value="ECO:0007669"/>
    <property type="project" value="UniProtKB-SubCell"/>
</dbReference>
<protein>
    <recommendedName>
        <fullName evidence="13">5'-3' exoribonuclease</fullName>
        <ecNumber evidence="13">3.1.13.-</ecNumber>
    </recommendedName>
</protein>
<evidence type="ECO:0000256" key="11">
    <source>
        <dbReference type="ARBA" id="ARBA00023242"/>
    </source>
</evidence>
<dbReference type="InterPro" id="IPR027073">
    <property type="entry name" value="5_3_exoribonuclease"/>
</dbReference>
<evidence type="ECO:0000256" key="10">
    <source>
        <dbReference type="ARBA" id="ARBA00023163"/>
    </source>
</evidence>
<dbReference type="GO" id="GO:0006397">
    <property type="term" value="P:mRNA processing"/>
    <property type="evidence" value="ECO:0007669"/>
    <property type="project" value="UniProtKB-UniRule"/>
</dbReference>
<proteinExistence type="inferred from homology"/>
<sequence length="1079" mass="122985">MGVPAFYRWLAEKYPLVIVDVLEEEPVEIDGVKIPVDTSKPNPNNLEYDNLYLDMNGIIHPCFHPEDRPSPTTFAEVFECMFDYIDRLFVMVRPRKLLYMAIDGVAPRAKMNQQRSRRFRAAKDAADAAAEEERLREEFEREGRKLPPKENSQVFDSNVITPGTEFMAVLSVALQYYIHLRLNYDPGWKNVKVILSDANVPGEGEHKIMSYIRLQRNLPGYDPNTRHCLYGLDADLIMLALATHEVHFSILREQTVKERQREKRESLMKKFLNIWTLREYLEFEMQIPNLPFQIDFERIVDDFIFMCFFVGNDFLPHMPTLEIREGAINLLLAVYKKELRVLGGYLTDACQPNLSRVEHFIQAVGSYEDKIFQKRARLHQRQAERIKREKAGAKRGDDVEPHFQPEALVPVARFHGSRLASAPTPSPYQNGTESSKFDGNRSSRPPKFARSSSSATVGAAIVEAEENLEIDEGGNKEELKARLKEVLREKSDVFNSKNQEEDKIKLGEPGWKERYYEEKFSAKTPEEREEIRRDVVLRYTEGLCWVMRYYYEGVCSWQWFYPYHYAPFASDLKDLGQLNISFDLGSPFKPFNQLLGVFPAASAHALPVRYRELMTDPNSPIIDFYPTDFEVDMNGKRYAWQGIAKLPFIDESRLLAEVEKVEHTLTEEEAKRNSVMFDMLFVLSSHPLSESIYLLDNHCKQLSDKERIEVKERIKPELRATCSDGMNGYISPCAGDTHPPIFRSPVEGLEDILDNGVICAIYRLPDPHKHITRPPPGVIMPKKMVNLGDLKPAPVLWHEDSGRRPWESDRQNPPGSISGRHLGEASQRLIANSLQLKANGNGYRNHANTRPSSYAAAHGSPHASHSNGLMYNGHHGMMRPMTDSSHRGYNQSLNSAIPSYHSQFYGQPHDEAVISPSYSRSHLPYERDSQSSRYHPYERDIQSSRSHSAFERDSQSSGRQHARNAFHSPDLRPGYPHGPVSRAPSGATSHGAYDFYQGHVSSGPVSHPGTHRQWHGGYPPASNQSSFGGYRPPLARGDSGFIHHQARGNGFAPLHQQPPHGANRRPPPPQSGYGRNGRK</sequence>
<keyword evidence="18" id="KW-1185">Reference proteome</keyword>
<dbReference type="Pfam" id="PF03159">
    <property type="entry name" value="XRN_N"/>
    <property type="match status" value="1"/>
</dbReference>
<dbReference type="PANTHER" id="PTHR12341:SF41">
    <property type="entry name" value="5'-3' EXORIBONUCLEASE 2"/>
    <property type="match status" value="1"/>
</dbReference>
<dbReference type="InterPro" id="IPR041412">
    <property type="entry name" value="Xrn1_helical"/>
</dbReference>
<evidence type="ECO:0000259" key="16">
    <source>
        <dbReference type="Pfam" id="PF17846"/>
    </source>
</evidence>
<comment type="subcellular location">
    <subcellularLocation>
        <location evidence="1">Nucleus</location>
    </subcellularLocation>
</comment>
<evidence type="ECO:0000256" key="13">
    <source>
        <dbReference type="PIRNR" id="PIRNR037239"/>
    </source>
</evidence>
<evidence type="ECO:0000256" key="3">
    <source>
        <dbReference type="ARBA" id="ARBA00022472"/>
    </source>
</evidence>
<dbReference type="GO" id="GO:0006353">
    <property type="term" value="P:DNA-templated transcription termination"/>
    <property type="evidence" value="ECO:0007669"/>
    <property type="project" value="UniProtKB-KW"/>
</dbReference>
<dbReference type="InterPro" id="IPR004859">
    <property type="entry name" value="Xrn1_N"/>
</dbReference>
<keyword evidence="6 13" id="KW-0540">Nuclease</keyword>
<dbReference type="FunFam" id="1.25.40.1050:FF:000002">
    <property type="entry name" value="5'-3' exoribonuclease"/>
    <property type="match status" value="1"/>
</dbReference>
<evidence type="ECO:0000256" key="9">
    <source>
        <dbReference type="ARBA" id="ARBA00023015"/>
    </source>
</evidence>
<feature type="region of interest" description="Disordered" evidence="14">
    <location>
        <begin position="918"/>
        <end position="1079"/>
    </location>
</feature>
<dbReference type="Proteomes" id="UP001141552">
    <property type="component" value="Unassembled WGS sequence"/>
</dbReference>
<keyword evidence="5 13" id="KW-0507">mRNA processing</keyword>
<reference evidence="17" key="1">
    <citation type="submission" date="2022-02" db="EMBL/GenBank/DDBJ databases">
        <authorList>
            <person name="Henning P.M."/>
            <person name="McCubbin A.G."/>
            <person name="Shore J.S."/>
        </authorList>
    </citation>
    <scope>NUCLEOTIDE SEQUENCE</scope>
    <source>
        <strain evidence="17">F60SS</strain>
        <tissue evidence="17">Leaves</tissue>
    </source>
</reference>
<organism evidence="17 18">
    <name type="scientific">Turnera subulata</name>
    <dbReference type="NCBI Taxonomy" id="218843"/>
    <lineage>
        <taxon>Eukaryota</taxon>
        <taxon>Viridiplantae</taxon>
        <taxon>Streptophyta</taxon>
        <taxon>Embryophyta</taxon>
        <taxon>Tracheophyta</taxon>
        <taxon>Spermatophyta</taxon>
        <taxon>Magnoliopsida</taxon>
        <taxon>eudicotyledons</taxon>
        <taxon>Gunneridae</taxon>
        <taxon>Pentapetalae</taxon>
        <taxon>rosids</taxon>
        <taxon>fabids</taxon>
        <taxon>Malpighiales</taxon>
        <taxon>Passifloraceae</taxon>
        <taxon>Turnera</taxon>
    </lineage>
</organism>
<keyword evidence="3" id="KW-0806">Transcription termination</keyword>
<feature type="domain" description="Xrn1 N-terminal" evidence="15">
    <location>
        <begin position="1"/>
        <end position="254"/>
    </location>
</feature>
<keyword evidence="4" id="KW-0698">rRNA processing</keyword>
<evidence type="ECO:0000256" key="7">
    <source>
        <dbReference type="ARBA" id="ARBA00022801"/>
    </source>
</evidence>
<evidence type="ECO:0000256" key="2">
    <source>
        <dbReference type="ARBA" id="ARBA00006994"/>
    </source>
</evidence>
<name>A0A9Q0F7I6_9ROSI</name>
<dbReference type="GO" id="GO:0006364">
    <property type="term" value="P:rRNA processing"/>
    <property type="evidence" value="ECO:0007669"/>
    <property type="project" value="UniProtKB-KW"/>
</dbReference>
<feature type="domain" description="Xrn1 helical" evidence="16">
    <location>
        <begin position="293"/>
        <end position="789"/>
    </location>
</feature>
<evidence type="ECO:0000256" key="4">
    <source>
        <dbReference type="ARBA" id="ARBA00022552"/>
    </source>
</evidence>
<feature type="region of interest" description="Disordered" evidence="14">
    <location>
        <begin position="419"/>
        <end position="456"/>
    </location>
</feature>
<dbReference type="GO" id="GO:0004534">
    <property type="term" value="F:5'-3' RNA exonuclease activity"/>
    <property type="evidence" value="ECO:0007669"/>
    <property type="project" value="UniProtKB-UniRule"/>
</dbReference>
<comment type="function">
    <text evidence="12">Possesses 5'-&gt;3' exoribonuclease activity. Required for the processing of nuclear mRNA and rRNA precursors. May promote the termination of transcription by RNA polymerase II. Essential for vegetative cell growth and chromosome segregation.</text>
</comment>
<dbReference type="Pfam" id="PF17846">
    <property type="entry name" value="XRN_M"/>
    <property type="match status" value="1"/>
</dbReference>
<dbReference type="EMBL" id="JAKUCV010006991">
    <property type="protein sequence ID" value="KAJ4825156.1"/>
    <property type="molecule type" value="Genomic_DNA"/>
</dbReference>
<evidence type="ECO:0000313" key="18">
    <source>
        <dbReference type="Proteomes" id="UP001141552"/>
    </source>
</evidence>
<dbReference type="GO" id="GO:0003723">
    <property type="term" value="F:RNA binding"/>
    <property type="evidence" value="ECO:0007669"/>
    <property type="project" value="TreeGrafter"/>
</dbReference>
<evidence type="ECO:0000256" key="6">
    <source>
        <dbReference type="ARBA" id="ARBA00022722"/>
    </source>
</evidence>
<gene>
    <name evidence="17" type="primary">XRN3_1</name>
    <name evidence="17" type="ORF">Tsubulata_008695</name>
</gene>
<feature type="compositionally biased region" description="Low complexity" evidence="14">
    <location>
        <begin position="852"/>
        <end position="866"/>
    </location>
</feature>
<evidence type="ECO:0000256" key="14">
    <source>
        <dbReference type="SAM" id="MobiDB-lite"/>
    </source>
</evidence>
<evidence type="ECO:0000256" key="1">
    <source>
        <dbReference type="ARBA" id="ARBA00004123"/>
    </source>
</evidence>
<evidence type="ECO:0000256" key="8">
    <source>
        <dbReference type="ARBA" id="ARBA00022839"/>
    </source>
</evidence>
<feature type="compositionally biased region" description="Basic and acidic residues" evidence="14">
    <location>
        <begin position="799"/>
        <end position="810"/>
    </location>
</feature>
<dbReference type="PANTHER" id="PTHR12341">
    <property type="entry name" value="5'-&gt;3' EXORIBONUCLEASE"/>
    <property type="match status" value="1"/>
</dbReference>
<feature type="compositionally biased region" description="Basic and acidic residues" evidence="14">
    <location>
        <begin position="923"/>
        <end position="954"/>
    </location>
</feature>
<dbReference type="InterPro" id="IPR017151">
    <property type="entry name" value="Xrn2/3/4"/>
</dbReference>
<dbReference type="CDD" id="cd18673">
    <property type="entry name" value="PIN_XRN1-2-like"/>
    <property type="match status" value="1"/>
</dbReference>
<dbReference type="GO" id="GO:0000956">
    <property type="term" value="P:nuclear-transcribed mRNA catabolic process"/>
    <property type="evidence" value="ECO:0007669"/>
    <property type="project" value="TreeGrafter"/>
</dbReference>
<dbReference type="FunFam" id="3.40.50.12390:FF:000003">
    <property type="entry name" value="5'-3' exoribonuclease"/>
    <property type="match status" value="1"/>
</dbReference>
<accession>A0A9Q0F7I6</accession>
<keyword evidence="10" id="KW-0804">Transcription</keyword>
<evidence type="ECO:0000313" key="17">
    <source>
        <dbReference type="EMBL" id="KAJ4825156.1"/>
    </source>
</evidence>
<feature type="region of interest" description="Disordered" evidence="14">
    <location>
        <begin position="799"/>
        <end position="821"/>
    </location>
</feature>
<dbReference type="FunFam" id="3.40.50.12390:FF:000005">
    <property type="entry name" value="5'-3' exoribonuclease 2"/>
    <property type="match status" value="1"/>
</dbReference>
<dbReference type="EC" id="3.1.13.-" evidence="13"/>
<keyword evidence="11" id="KW-0539">Nucleus</keyword>
<reference evidence="17" key="2">
    <citation type="journal article" date="2023" name="Plants (Basel)">
        <title>Annotation of the Turnera subulata (Passifloraceae) Draft Genome Reveals the S-Locus Evolved after the Divergence of Turneroideae from Passifloroideae in a Stepwise Manner.</title>
        <authorList>
            <person name="Henning P.M."/>
            <person name="Roalson E.H."/>
            <person name="Mir W."/>
            <person name="McCubbin A.G."/>
            <person name="Shore J.S."/>
        </authorList>
    </citation>
    <scope>NUCLEOTIDE SEQUENCE</scope>
    <source>
        <strain evidence="17">F60SS</strain>
    </source>
</reference>
<dbReference type="AlphaFoldDB" id="A0A9Q0F7I6"/>
<evidence type="ECO:0000259" key="15">
    <source>
        <dbReference type="Pfam" id="PF03159"/>
    </source>
</evidence>
<feature type="region of interest" description="Disordered" evidence="14">
    <location>
        <begin position="840"/>
        <end position="894"/>
    </location>
</feature>
<evidence type="ECO:0000256" key="12">
    <source>
        <dbReference type="ARBA" id="ARBA00046137"/>
    </source>
</evidence>
<keyword evidence="7 13" id="KW-0378">Hydrolase</keyword>
<dbReference type="OrthoDB" id="372487at2759"/>
<comment type="similarity">
    <text evidence="2 13">Belongs to the 5'-3' exonuclease family. XRN2/RAT1 subfamily.</text>
</comment>
<keyword evidence="8 13" id="KW-0269">Exonuclease</keyword>
<dbReference type="Gene3D" id="1.25.40.1050">
    <property type="match status" value="1"/>
</dbReference>
<comment type="caution">
    <text evidence="17">The sequence shown here is derived from an EMBL/GenBank/DDBJ whole genome shotgun (WGS) entry which is preliminary data.</text>
</comment>
<keyword evidence="9" id="KW-0805">Transcription regulation</keyword>